<feature type="compositionally biased region" description="Polar residues" evidence="1">
    <location>
        <begin position="121"/>
        <end position="130"/>
    </location>
</feature>
<proteinExistence type="predicted"/>
<reference evidence="2 3" key="1">
    <citation type="submission" date="2019-07" db="EMBL/GenBank/DDBJ databases">
        <title>De Novo Assembly of kiwifruit Actinidia rufa.</title>
        <authorList>
            <person name="Sugita-Konishi S."/>
            <person name="Sato K."/>
            <person name="Mori E."/>
            <person name="Abe Y."/>
            <person name="Kisaki G."/>
            <person name="Hamano K."/>
            <person name="Suezawa K."/>
            <person name="Otani M."/>
            <person name="Fukuda T."/>
            <person name="Manabe T."/>
            <person name="Gomi K."/>
            <person name="Tabuchi M."/>
            <person name="Akimitsu K."/>
            <person name="Kataoka I."/>
        </authorList>
    </citation>
    <scope>NUCLEOTIDE SEQUENCE [LARGE SCALE GENOMIC DNA]</scope>
    <source>
        <strain evidence="3">cv. Fuchu</strain>
    </source>
</reference>
<name>A0A7J0G2F9_9ERIC</name>
<evidence type="ECO:0000313" key="2">
    <source>
        <dbReference type="EMBL" id="GFZ04974.1"/>
    </source>
</evidence>
<comment type="caution">
    <text evidence="2">The sequence shown here is derived from an EMBL/GenBank/DDBJ whole genome shotgun (WGS) entry which is preliminary data.</text>
</comment>
<feature type="region of interest" description="Disordered" evidence="1">
    <location>
        <begin position="425"/>
        <end position="448"/>
    </location>
</feature>
<feature type="region of interest" description="Disordered" evidence="1">
    <location>
        <begin position="314"/>
        <end position="341"/>
    </location>
</feature>
<keyword evidence="3" id="KW-1185">Reference proteome</keyword>
<accession>A0A7J0G2F9</accession>
<sequence>MYQAKTSQNKALLMRRLVNLKLQRETTVAEHTSKPKSQREVGKEVEVEVKEEVITSEFRTYDTTWKLTMSMIMDALFNEEARRRKMGTIDQRDDVGKKTEGLYRLERSVQTGGVTIRHGSSGISEKNGQGKQPLHRGKQSKRREVWPDTSGATSARCLEKSSEEGDQVNFEELYSKGRDNAETRHLDEKVQALSVWRCIHFSEKWSSPLMREGHIKRDCPKYKAQDQSSETAVTSVMVVDKDESDVLLETLADGKSNWALNLGSAYHLCRDREVSSTYTACKGRIWMANNIASKVVGKGSFWFRMANESGISEKNGQGKQLLHRGKQSKRREVWPDTSGATSARCLERRSEEGDQVNFEELKERRNYDNLQIDVLLQHTPVGGRHLDEKILWGAREEVVKMDNLKTPNYPPVGWKGRLLSPVQAHLDESRSSSQAQAKPGWGSHGVSM</sequence>
<feature type="region of interest" description="Disordered" evidence="1">
    <location>
        <begin position="113"/>
        <end position="163"/>
    </location>
</feature>
<protein>
    <submittedName>
        <fullName evidence="2">Uncharacterized protein</fullName>
    </submittedName>
</protein>
<dbReference type="EMBL" id="BJWL01000017">
    <property type="protein sequence ID" value="GFZ04974.1"/>
    <property type="molecule type" value="Genomic_DNA"/>
</dbReference>
<organism evidence="2 3">
    <name type="scientific">Actinidia rufa</name>
    <dbReference type="NCBI Taxonomy" id="165716"/>
    <lineage>
        <taxon>Eukaryota</taxon>
        <taxon>Viridiplantae</taxon>
        <taxon>Streptophyta</taxon>
        <taxon>Embryophyta</taxon>
        <taxon>Tracheophyta</taxon>
        <taxon>Spermatophyta</taxon>
        <taxon>Magnoliopsida</taxon>
        <taxon>eudicotyledons</taxon>
        <taxon>Gunneridae</taxon>
        <taxon>Pentapetalae</taxon>
        <taxon>asterids</taxon>
        <taxon>Ericales</taxon>
        <taxon>Actinidiaceae</taxon>
        <taxon>Actinidia</taxon>
    </lineage>
</organism>
<gene>
    <name evidence="2" type="ORF">Acr_17g0005460</name>
</gene>
<evidence type="ECO:0000313" key="3">
    <source>
        <dbReference type="Proteomes" id="UP000585474"/>
    </source>
</evidence>
<dbReference type="Proteomes" id="UP000585474">
    <property type="component" value="Unassembled WGS sequence"/>
</dbReference>
<dbReference type="OrthoDB" id="1909174at2759"/>
<dbReference type="AlphaFoldDB" id="A0A7J0G2F9"/>
<evidence type="ECO:0000256" key="1">
    <source>
        <dbReference type="SAM" id="MobiDB-lite"/>
    </source>
</evidence>